<dbReference type="Proteomes" id="UP000032809">
    <property type="component" value="Chromosome I"/>
</dbReference>
<dbReference type="KEGG" id="dtn:DTL3_0965"/>
<evidence type="ECO:0008006" key="3">
    <source>
        <dbReference type="Google" id="ProtNLM"/>
    </source>
</evidence>
<dbReference type="HOGENOM" id="CLU_893479_0_0_0"/>
<evidence type="ECO:0000313" key="1">
    <source>
        <dbReference type="EMBL" id="CEP78269.1"/>
    </source>
</evidence>
<evidence type="ECO:0000313" key="2">
    <source>
        <dbReference type="Proteomes" id="UP000032809"/>
    </source>
</evidence>
<dbReference type="STRING" id="1006576.DTL3_0965"/>
<proteinExistence type="predicted"/>
<reference evidence="2" key="1">
    <citation type="submission" date="2014-11" db="EMBL/GenBank/DDBJ databases">
        <authorList>
            <person name="Wibberg D."/>
        </authorList>
    </citation>
    <scope>NUCLEOTIDE SEQUENCE [LARGE SCALE GENOMIC DNA]</scope>
    <source>
        <strain evidence="2">L3</strain>
    </source>
</reference>
<dbReference type="InterPro" id="IPR032359">
    <property type="entry name" value="KwaB-like"/>
</dbReference>
<keyword evidence="2" id="KW-1185">Reference proteome</keyword>
<organism evidence="1 2">
    <name type="scientific">Defluviitoga tunisiensis</name>
    <dbReference type="NCBI Taxonomy" id="1006576"/>
    <lineage>
        <taxon>Bacteria</taxon>
        <taxon>Thermotogati</taxon>
        <taxon>Thermotogota</taxon>
        <taxon>Thermotogae</taxon>
        <taxon>Petrotogales</taxon>
        <taxon>Petrotogaceae</taxon>
        <taxon>Defluviitoga</taxon>
    </lineage>
</organism>
<dbReference type="AlphaFoldDB" id="A0A0C7P311"/>
<gene>
    <name evidence="1" type="ORF">DTL3_0965</name>
</gene>
<accession>A0A0C7P311</accession>
<dbReference type="EMBL" id="LN824141">
    <property type="protein sequence ID" value="CEP78269.1"/>
    <property type="molecule type" value="Genomic_DNA"/>
</dbReference>
<dbReference type="Pfam" id="PF16162">
    <property type="entry name" value="KwaB"/>
    <property type="match status" value="1"/>
</dbReference>
<name>A0A0C7P311_DEFTU</name>
<sequence length="311" mass="36986">MNEICQILENNTVSQPVEICLHKDGKLFDLTCDDASFFEEIIVNSVREFVKELESDDLVEVQSYEDSIYDKRFLYLEKQEVPQVVDIESRLLSGTSLYRLDKSVFKDYKNFDIIVKYFYREIGANIIGFQELDSRHIFDVKRLFFLDSANLKSRDRGIILKPKEFFDYFVVGDILFIRSVYYFENKFQFFKKYVTSKDEFVKEIKVNNNVLGRDIRLKGIDYFDKYVSERKTFLKKLHGIYKKGNYVNFEFEKLKEVITNFNLKINLVESNNEIVLDEKTSIKDFLDLLSELYYVSLLSEDRLKANESVRL</sequence>
<protein>
    <recommendedName>
        <fullName evidence="3">DUF4868 domain-containing protein</fullName>
    </recommendedName>
</protein>